<dbReference type="PANTHER" id="PTHR46641">
    <property type="entry name" value="FMRFAMIDE RECEPTOR-RELATED"/>
    <property type="match status" value="1"/>
</dbReference>
<feature type="transmembrane region" description="Helical" evidence="5">
    <location>
        <begin position="238"/>
        <end position="263"/>
    </location>
</feature>
<dbReference type="PRINTS" id="PR00237">
    <property type="entry name" value="GPCRRHODOPSN"/>
</dbReference>
<dbReference type="Pfam" id="PF00001">
    <property type="entry name" value="7tm_1"/>
    <property type="match status" value="1"/>
</dbReference>
<accession>A0A8B8CEX1</accession>
<evidence type="ECO:0000256" key="2">
    <source>
        <dbReference type="ARBA" id="ARBA00022692"/>
    </source>
</evidence>
<dbReference type="InterPro" id="IPR017452">
    <property type="entry name" value="GPCR_Rhodpsn_7TM"/>
</dbReference>
<dbReference type="Gene3D" id="1.20.1070.10">
    <property type="entry name" value="Rhodopsin 7-helix transmembrane proteins"/>
    <property type="match status" value="1"/>
</dbReference>
<keyword evidence="2 5" id="KW-0812">Transmembrane</keyword>
<dbReference type="KEGG" id="cvn:111118494"/>
<sequence>MSQDANATGSVNEDFKEFYVQARFITGLILYPIFCVLGLIGNGLGIAVMLQKQMRSSTNVYLLALAISDGIKIICDALYFLVVLFLEIDPRIGNRLYIFLYPYAHYVFNASLCISAWLTVAVAVERYVYVCHVHKVRTYCTLSRARAISFSVFIFMSLACIPYALRYKTVESQDNSTTWLSYDLSLTDLWADPKFASIFTWIQYFIRIIIPLTLLIVLNIFIMYGIRKCRIGRKNHRITVMLIVVIIVFIICIIPDAIMSTFLGFGYYEEDYLARAIREITDLFLLINTAVNFVIYCAFNTIFWRNFQSLFCSCCISKGTLLENSHMRQLSLCGKETSRKTIMRARVAKEDCLLPEPAAI</sequence>
<evidence type="ECO:0000259" key="6">
    <source>
        <dbReference type="PROSITE" id="PS50262"/>
    </source>
</evidence>
<gene>
    <name evidence="8 9 10 11 12" type="primary">LOC111118494</name>
</gene>
<dbReference type="GeneID" id="111118494"/>
<protein>
    <submittedName>
        <fullName evidence="8 9">Sex peptide receptor-like</fullName>
    </submittedName>
</protein>
<feature type="transmembrane region" description="Helical" evidence="5">
    <location>
        <begin position="204"/>
        <end position="226"/>
    </location>
</feature>
<feature type="transmembrane region" description="Helical" evidence="5">
    <location>
        <begin position="106"/>
        <end position="124"/>
    </location>
</feature>
<feature type="transmembrane region" description="Helical" evidence="5">
    <location>
        <begin position="60"/>
        <end position="86"/>
    </location>
</feature>
<dbReference type="SUPFAM" id="SSF81321">
    <property type="entry name" value="Family A G protein-coupled receptor-like"/>
    <property type="match status" value="1"/>
</dbReference>
<evidence type="ECO:0000256" key="3">
    <source>
        <dbReference type="ARBA" id="ARBA00022989"/>
    </source>
</evidence>
<feature type="domain" description="G-protein coupled receptors family 1 profile" evidence="6">
    <location>
        <begin position="41"/>
        <end position="296"/>
    </location>
</feature>
<dbReference type="Proteomes" id="UP000694844">
    <property type="component" value="Chromosome 1"/>
</dbReference>
<dbReference type="RefSeq" id="XP_022313729.1">
    <property type="nucleotide sequence ID" value="XM_022458021.1"/>
</dbReference>
<feature type="transmembrane region" description="Helical" evidence="5">
    <location>
        <begin position="283"/>
        <end position="303"/>
    </location>
</feature>
<evidence type="ECO:0000256" key="5">
    <source>
        <dbReference type="SAM" id="Phobius"/>
    </source>
</evidence>
<evidence type="ECO:0000313" key="8">
    <source>
        <dbReference type="RefSeq" id="XP_022313712.1"/>
    </source>
</evidence>
<comment type="subcellular location">
    <subcellularLocation>
        <location evidence="1">Membrane</location>
    </subcellularLocation>
</comment>
<dbReference type="CDD" id="cd14978">
    <property type="entry name" value="7tmA_FMRFamide_R-like"/>
    <property type="match status" value="1"/>
</dbReference>
<evidence type="ECO:0000313" key="11">
    <source>
        <dbReference type="RefSeq" id="XP_022313737.1"/>
    </source>
</evidence>
<dbReference type="InterPro" id="IPR052954">
    <property type="entry name" value="GPCR-Ligand_Int"/>
</dbReference>
<reference evidence="9 10" key="2">
    <citation type="submission" date="2025-04" db="UniProtKB">
        <authorList>
            <consortium name="RefSeq"/>
        </authorList>
    </citation>
    <scope>IDENTIFICATION</scope>
    <source>
        <tissue evidence="9 10">Whole sample</tissue>
    </source>
</reference>
<dbReference type="InterPro" id="IPR000276">
    <property type="entry name" value="GPCR_Rhodpsn"/>
</dbReference>
<keyword evidence="7" id="KW-1185">Reference proteome</keyword>
<evidence type="ECO:0000313" key="10">
    <source>
        <dbReference type="RefSeq" id="XP_022313729.1"/>
    </source>
</evidence>
<dbReference type="GO" id="GO:0004930">
    <property type="term" value="F:G protein-coupled receptor activity"/>
    <property type="evidence" value="ECO:0007669"/>
    <property type="project" value="InterPro"/>
</dbReference>
<evidence type="ECO:0000313" key="7">
    <source>
        <dbReference type="Proteomes" id="UP000694844"/>
    </source>
</evidence>
<dbReference type="OrthoDB" id="10011262at2759"/>
<dbReference type="GO" id="GO:0016020">
    <property type="term" value="C:membrane"/>
    <property type="evidence" value="ECO:0007669"/>
    <property type="project" value="UniProtKB-SubCell"/>
</dbReference>
<reference evidence="7" key="1">
    <citation type="submission" date="2024-06" db="UniProtKB">
        <authorList>
            <consortium name="RefSeq"/>
        </authorList>
    </citation>
    <scope>NUCLEOTIDE SEQUENCE [LARGE SCALE GENOMIC DNA]</scope>
    <source>
        <tissue evidence="8">Whole sample</tissue>
    </source>
</reference>
<dbReference type="RefSeq" id="XP_022313722.1">
    <property type="nucleotide sequence ID" value="XM_022458014.1"/>
</dbReference>
<keyword evidence="4 5" id="KW-0472">Membrane</keyword>
<evidence type="ECO:0000313" key="9">
    <source>
        <dbReference type="RefSeq" id="XP_022313722.1"/>
    </source>
</evidence>
<evidence type="ECO:0000256" key="1">
    <source>
        <dbReference type="ARBA" id="ARBA00004370"/>
    </source>
</evidence>
<proteinExistence type="predicted"/>
<organism evidence="7 10">
    <name type="scientific">Crassostrea virginica</name>
    <name type="common">Eastern oyster</name>
    <dbReference type="NCBI Taxonomy" id="6565"/>
    <lineage>
        <taxon>Eukaryota</taxon>
        <taxon>Metazoa</taxon>
        <taxon>Spiralia</taxon>
        <taxon>Lophotrochozoa</taxon>
        <taxon>Mollusca</taxon>
        <taxon>Bivalvia</taxon>
        <taxon>Autobranchia</taxon>
        <taxon>Pteriomorphia</taxon>
        <taxon>Ostreida</taxon>
        <taxon>Ostreoidea</taxon>
        <taxon>Ostreidae</taxon>
        <taxon>Crassostrea</taxon>
    </lineage>
</organism>
<evidence type="ECO:0000313" key="12">
    <source>
        <dbReference type="RefSeq" id="XP_022313744.1"/>
    </source>
</evidence>
<keyword evidence="3 5" id="KW-1133">Transmembrane helix</keyword>
<name>A0A8B8CEX1_CRAVI</name>
<dbReference type="AlphaFoldDB" id="A0A8B8CEX1"/>
<dbReference type="PANTHER" id="PTHR46641:SF2">
    <property type="entry name" value="FMRFAMIDE RECEPTOR"/>
    <property type="match status" value="1"/>
</dbReference>
<feature type="transmembrane region" description="Helical" evidence="5">
    <location>
        <begin position="145"/>
        <end position="165"/>
    </location>
</feature>
<dbReference type="PROSITE" id="PS50262">
    <property type="entry name" value="G_PROTEIN_RECEP_F1_2"/>
    <property type="match status" value="1"/>
</dbReference>
<dbReference type="RefSeq" id="XP_022313744.1">
    <property type="nucleotide sequence ID" value="XM_022458036.1"/>
</dbReference>
<evidence type="ECO:0000256" key="4">
    <source>
        <dbReference type="ARBA" id="ARBA00023136"/>
    </source>
</evidence>
<dbReference type="RefSeq" id="XP_022313737.1">
    <property type="nucleotide sequence ID" value="XM_022458029.1"/>
</dbReference>
<feature type="transmembrane region" description="Helical" evidence="5">
    <location>
        <begin position="24"/>
        <end position="48"/>
    </location>
</feature>
<dbReference type="RefSeq" id="XP_022313712.1">
    <property type="nucleotide sequence ID" value="XM_022458004.1"/>
</dbReference>